<dbReference type="InterPro" id="IPR002575">
    <property type="entry name" value="Aminoglycoside_PTrfase"/>
</dbReference>
<dbReference type="Pfam" id="PF01636">
    <property type="entry name" value="APH"/>
    <property type="match status" value="1"/>
</dbReference>
<dbReference type="Proteomes" id="UP000054639">
    <property type="component" value="Unassembled WGS sequence"/>
</dbReference>
<dbReference type="SUPFAM" id="SSF56112">
    <property type="entry name" value="Protein kinase-like (PK-like)"/>
    <property type="match status" value="1"/>
</dbReference>
<organism evidence="4 6">
    <name type="scientific">Legionella quateirensis</name>
    <dbReference type="NCBI Taxonomy" id="45072"/>
    <lineage>
        <taxon>Bacteria</taxon>
        <taxon>Pseudomonadati</taxon>
        <taxon>Pseudomonadota</taxon>
        <taxon>Gammaproteobacteria</taxon>
        <taxon>Legionellales</taxon>
        <taxon>Legionellaceae</taxon>
        <taxon>Legionella</taxon>
    </lineage>
</organism>
<dbReference type="OrthoDB" id="3806873at2"/>
<protein>
    <submittedName>
        <fullName evidence="3">Homoserine kinase</fullName>
    </submittedName>
    <submittedName>
        <fullName evidence="4">Protein kinase-like</fullName>
    </submittedName>
</protein>
<evidence type="ECO:0000259" key="2">
    <source>
        <dbReference type="Pfam" id="PF01636"/>
    </source>
</evidence>
<sequence length="317" mass="37660">MRCENTLKKISRETALTAALKWVDFPENLQLINNQINCVYRFEDQGKGYYLRMTHHEIRSWNELASAIDYQRHLFLENAPICRVIASKNDQFIERVRQDDLSFLAHVCLEVPGTIIDFNDQNQSKYTAWGKSLAELHRAAQSYRPLNRKFLSWKDLWQETGNYLHNEDKGLQQLYHRIDAQFRQMSSTAHNFGLTHGDHRPGNVLYDGKKVHLIDFDEPVYHWFMADIAKPFLDLCQKPFQEWQHLFHWYLEGYRSVLPIDDPELHHINGFIQMKSLDIYLWCKNNWFEPTAPGGKPRELWLKELKHMALTPLFELN</sequence>
<dbReference type="EMBL" id="LNYR01000036">
    <property type="protein sequence ID" value="KTD45143.1"/>
    <property type="molecule type" value="Genomic_DNA"/>
</dbReference>
<reference evidence="3 5" key="1">
    <citation type="submission" date="2015-11" db="EMBL/GenBank/DDBJ databases">
        <title>Genomic analysis of 38 Legionella species identifies large and diverse effector repertoires.</title>
        <authorList>
            <person name="Burstein D."/>
            <person name="Amaro F."/>
            <person name="Zusman T."/>
            <person name="Lifshitz Z."/>
            <person name="Cohen O."/>
            <person name="Gilbert J.A."/>
            <person name="Pupko T."/>
            <person name="Shuman H.A."/>
            <person name="Segal G."/>
        </authorList>
    </citation>
    <scope>NUCLEOTIDE SEQUENCE [LARGE SCALE GENOMIC DNA]</scope>
    <source>
        <strain evidence="3 5">ATCC 49507</strain>
    </source>
</reference>
<evidence type="ECO:0000313" key="5">
    <source>
        <dbReference type="Proteomes" id="UP000054639"/>
    </source>
</evidence>
<evidence type="ECO:0000313" key="6">
    <source>
        <dbReference type="Proteomes" id="UP000254230"/>
    </source>
</evidence>
<name>A0A378KTQ3_9GAMM</name>
<dbReference type="RefSeq" id="WP_058474748.1">
    <property type="nucleotide sequence ID" value="NZ_CAAAIL010000025.1"/>
</dbReference>
<dbReference type="GO" id="GO:0004413">
    <property type="term" value="F:homoserine kinase activity"/>
    <property type="evidence" value="ECO:0007669"/>
    <property type="project" value="TreeGrafter"/>
</dbReference>
<proteinExistence type="inferred from homology"/>
<dbReference type="InterPro" id="IPR011009">
    <property type="entry name" value="Kinase-like_dom_sf"/>
</dbReference>
<dbReference type="GO" id="GO:0009088">
    <property type="term" value="P:threonine biosynthetic process"/>
    <property type="evidence" value="ECO:0007669"/>
    <property type="project" value="TreeGrafter"/>
</dbReference>
<reference evidence="4 6" key="2">
    <citation type="submission" date="2018-06" db="EMBL/GenBank/DDBJ databases">
        <authorList>
            <consortium name="Pathogen Informatics"/>
            <person name="Doyle S."/>
        </authorList>
    </citation>
    <scope>NUCLEOTIDE SEQUENCE [LARGE SCALE GENOMIC DNA]</scope>
    <source>
        <strain evidence="4 6">NCTC12376</strain>
    </source>
</reference>
<evidence type="ECO:0000256" key="1">
    <source>
        <dbReference type="ARBA" id="ARBA00038240"/>
    </source>
</evidence>
<accession>A0A378KTQ3</accession>
<dbReference type="PANTHER" id="PTHR21064">
    <property type="entry name" value="AMINOGLYCOSIDE PHOSPHOTRANSFERASE DOMAIN-CONTAINING PROTEIN-RELATED"/>
    <property type="match status" value="1"/>
</dbReference>
<dbReference type="PANTHER" id="PTHR21064:SF6">
    <property type="entry name" value="AMINOGLYCOSIDE PHOSPHOTRANSFERASE DOMAIN-CONTAINING PROTEIN"/>
    <property type="match status" value="1"/>
</dbReference>
<keyword evidence="4" id="KW-0418">Kinase</keyword>
<dbReference type="Proteomes" id="UP000254230">
    <property type="component" value="Unassembled WGS sequence"/>
</dbReference>
<evidence type="ECO:0000313" key="3">
    <source>
        <dbReference type="EMBL" id="KTD45143.1"/>
    </source>
</evidence>
<comment type="similarity">
    <text evidence="1">Belongs to the pseudomonas-type ThrB family.</text>
</comment>
<dbReference type="AlphaFoldDB" id="A0A378KTQ3"/>
<feature type="domain" description="Aminoglycoside phosphotransferase" evidence="2">
    <location>
        <begin position="34"/>
        <end position="243"/>
    </location>
</feature>
<dbReference type="STRING" id="45072.Lqua_2604"/>
<gene>
    <name evidence="3" type="ORF">Lqua_2604</name>
    <name evidence="4" type="ORF">NCTC12376_00795</name>
</gene>
<dbReference type="Gene3D" id="3.90.1200.10">
    <property type="match status" value="1"/>
</dbReference>
<evidence type="ECO:0000313" key="4">
    <source>
        <dbReference type="EMBL" id="STY17001.1"/>
    </source>
</evidence>
<dbReference type="InterPro" id="IPR050249">
    <property type="entry name" value="Pseudomonas-type_ThrB"/>
</dbReference>
<keyword evidence="5" id="KW-1185">Reference proteome</keyword>
<keyword evidence="4" id="KW-0808">Transferase</keyword>
<dbReference type="EMBL" id="UGOW01000001">
    <property type="protein sequence ID" value="STY17001.1"/>
    <property type="molecule type" value="Genomic_DNA"/>
</dbReference>